<evidence type="ECO:0000256" key="6">
    <source>
        <dbReference type="HAMAP-Rule" id="MF_00361"/>
    </source>
</evidence>
<feature type="binding site" evidence="6">
    <location>
        <position position="183"/>
    </location>
    <ligand>
        <name>NAD(+)</name>
        <dbReference type="ChEBI" id="CHEBI:57540"/>
    </ligand>
</feature>
<dbReference type="InterPro" id="IPR017438">
    <property type="entry name" value="ATP-NAD_kinase_N"/>
</dbReference>
<dbReference type="Gene3D" id="3.40.50.10330">
    <property type="entry name" value="Probable inorganic polyphosphate/atp-NAD kinase, domain 1"/>
    <property type="match status" value="1"/>
</dbReference>
<comment type="subcellular location">
    <subcellularLocation>
        <location evidence="6">Cytoplasm</location>
    </subcellularLocation>
</comment>
<feature type="active site" description="Proton acceptor" evidence="6">
    <location>
        <position position="80"/>
    </location>
</feature>
<evidence type="ECO:0000256" key="3">
    <source>
        <dbReference type="ARBA" id="ARBA00022857"/>
    </source>
</evidence>
<organism evidence="7 8">
    <name type="scientific">Pseudoramibacter alactolyticus ATCC 23263</name>
    <dbReference type="NCBI Taxonomy" id="887929"/>
    <lineage>
        <taxon>Bacteria</taxon>
        <taxon>Bacillati</taxon>
        <taxon>Bacillota</taxon>
        <taxon>Clostridia</taxon>
        <taxon>Eubacteriales</taxon>
        <taxon>Eubacteriaceae</taxon>
        <taxon>Pseudoramibacter</taxon>
    </lineage>
</organism>
<reference evidence="7 8" key="1">
    <citation type="submission" date="2010-12" db="EMBL/GenBank/DDBJ databases">
        <authorList>
            <person name="Muzny D."/>
            <person name="Qin X."/>
            <person name="Deng J."/>
            <person name="Jiang H."/>
            <person name="Liu Y."/>
            <person name="Qu J."/>
            <person name="Song X.-Z."/>
            <person name="Zhang L."/>
            <person name="Thornton R."/>
            <person name="Coyle M."/>
            <person name="Francisco L."/>
            <person name="Jackson L."/>
            <person name="Javaid M."/>
            <person name="Korchina V."/>
            <person name="Kovar C."/>
            <person name="Mata R."/>
            <person name="Mathew T."/>
            <person name="Ngo R."/>
            <person name="Nguyen L."/>
            <person name="Nguyen N."/>
            <person name="Okwuonu G."/>
            <person name="Ongeri F."/>
            <person name="Pham C."/>
            <person name="Simmons D."/>
            <person name="Wilczek-Boney K."/>
            <person name="Hale W."/>
            <person name="Jakkamsetti A."/>
            <person name="Pham P."/>
            <person name="Ruth R."/>
            <person name="San Lucas F."/>
            <person name="Warren J."/>
            <person name="Zhang J."/>
            <person name="Zhao Z."/>
            <person name="Zhou C."/>
            <person name="Zhu D."/>
            <person name="Lee S."/>
            <person name="Bess C."/>
            <person name="Blankenburg K."/>
            <person name="Forbes L."/>
            <person name="Fu Q."/>
            <person name="Gubbala S."/>
            <person name="Hirani K."/>
            <person name="Jayaseelan J.C."/>
            <person name="Lara F."/>
            <person name="Munidasa M."/>
            <person name="Palculict T."/>
            <person name="Patil S."/>
            <person name="Pu L.-L."/>
            <person name="Saada N."/>
            <person name="Tang L."/>
            <person name="Weissenberger G."/>
            <person name="Zhu Y."/>
            <person name="Hemphill L."/>
            <person name="Shang Y."/>
            <person name="Youmans B."/>
            <person name="Ayvaz T."/>
            <person name="Ross M."/>
            <person name="Santibanez J."/>
            <person name="Aqrawi P."/>
            <person name="Gross S."/>
            <person name="Joshi V."/>
            <person name="Fowler G."/>
            <person name="Nazareth L."/>
            <person name="Reid J."/>
            <person name="Worley K."/>
            <person name="Petrosino J."/>
            <person name="Highlander S."/>
            <person name="Gibbs R."/>
        </authorList>
    </citation>
    <scope>NUCLEOTIDE SEQUENCE [LARGE SCALE GENOMIC DNA]</scope>
    <source>
        <strain evidence="7 8">ATCC 23263</strain>
    </source>
</reference>
<keyword evidence="2 6" id="KW-0418">Kinase</keyword>
<dbReference type="OrthoDB" id="9774737at2"/>
<keyword evidence="8" id="KW-1185">Reference proteome</keyword>
<evidence type="ECO:0000256" key="5">
    <source>
        <dbReference type="ARBA" id="ARBA00047925"/>
    </source>
</evidence>
<dbReference type="InterPro" id="IPR002504">
    <property type="entry name" value="NADK"/>
</dbReference>
<keyword evidence="4 6" id="KW-0520">NAD</keyword>
<dbReference type="EC" id="2.7.1.23" evidence="6"/>
<dbReference type="GO" id="GO:0003951">
    <property type="term" value="F:NAD+ kinase activity"/>
    <property type="evidence" value="ECO:0007669"/>
    <property type="project" value="UniProtKB-UniRule"/>
</dbReference>
<feature type="binding site" evidence="6">
    <location>
        <position position="253"/>
    </location>
    <ligand>
        <name>NAD(+)</name>
        <dbReference type="ChEBI" id="CHEBI:57540"/>
    </ligand>
</feature>
<protein>
    <recommendedName>
        <fullName evidence="6">NAD kinase</fullName>
        <ecNumber evidence="6">2.7.1.23</ecNumber>
    </recommendedName>
    <alternativeName>
        <fullName evidence="6">ATP-dependent NAD kinase</fullName>
    </alternativeName>
</protein>
<dbReference type="Proteomes" id="UP000004754">
    <property type="component" value="Unassembled WGS sequence"/>
</dbReference>
<dbReference type="GO" id="GO:0051287">
    <property type="term" value="F:NAD binding"/>
    <property type="evidence" value="ECO:0007669"/>
    <property type="project" value="UniProtKB-ARBA"/>
</dbReference>
<dbReference type="eggNOG" id="COG0061">
    <property type="taxonomic scope" value="Bacteria"/>
</dbReference>
<dbReference type="PANTHER" id="PTHR20275:SF0">
    <property type="entry name" value="NAD KINASE"/>
    <property type="match status" value="1"/>
</dbReference>
<dbReference type="GO" id="GO:0005524">
    <property type="term" value="F:ATP binding"/>
    <property type="evidence" value="ECO:0007669"/>
    <property type="project" value="UniProtKB-KW"/>
</dbReference>
<dbReference type="GO" id="GO:0019674">
    <property type="term" value="P:NAD+ metabolic process"/>
    <property type="evidence" value="ECO:0007669"/>
    <property type="project" value="InterPro"/>
</dbReference>
<comment type="cofactor">
    <cofactor evidence="6">
        <name>a divalent metal cation</name>
        <dbReference type="ChEBI" id="CHEBI:60240"/>
    </cofactor>
</comment>
<dbReference type="GO" id="GO:0005737">
    <property type="term" value="C:cytoplasm"/>
    <property type="evidence" value="ECO:0007669"/>
    <property type="project" value="UniProtKB-SubCell"/>
</dbReference>
<name>E6MGG7_9FIRM</name>
<comment type="caution">
    <text evidence="6">Lacks conserved residue(s) required for the propagation of feature annotation.</text>
</comment>
<dbReference type="PANTHER" id="PTHR20275">
    <property type="entry name" value="NAD KINASE"/>
    <property type="match status" value="1"/>
</dbReference>
<keyword evidence="6" id="KW-0067">ATP-binding</keyword>
<dbReference type="InterPro" id="IPR016064">
    <property type="entry name" value="NAD/diacylglycerol_kinase_sf"/>
</dbReference>
<comment type="caution">
    <text evidence="7">The sequence shown here is derived from an EMBL/GenBank/DDBJ whole genome shotgun (WGS) entry which is preliminary data.</text>
</comment>
<gene>
    <name evidence="6" type="primary">nadK</name>
    <name evidence="7" type="ORF">HMP0721_1100</name>
</gene>
<keyword evidence="3 6" id="KW-0521">NADP</keyword>
<dbReference type="GO" id="GO:0046872">
    <property type="term" value="F:metal ion binding"/>
    <property type="evidence" value="ECO:0007669"/>
    <property type="project" value="UniProtKB-UniRule"/>
</dbReference>
<feature type="binding site" evidence="6">
    <location>
        <begin position="80"/>
        <end position="81"/>
    </location>
    <ligand>
        <name>NAD(+)</name>
        <dbReference type="ChEBI" id="CHEBI:57540"/>
    </ligand>
</feature>
<comment type="function">
    <text evidence="6">Involved in the regulation of the intracellular balance of NAD and NADP, and is a key enzyme in the biosynthesis of NADP. Catalyzes specifically the phosphorylation on 2'-hydroxyl of the adenosine moiety of NAD to yield NADP.</text>
</comment>
<dbReference type="HOGENOM" id="CLU_008831_0_1_9"/>
<keyword evidence="1 6" id="KW-0808">Transferase</keyword>
<dbReference type="Gene3D" id="2.60.200.30">
    <property type="entry name" value="Probable inorganic polyphosphate/atp-NAD kinase, domain 2"/>
    <property type="match status" value="1"/>
</dbReference>
<feature type="binding site" evidence="6">
    <location>
        <begin position="194"/>
        <end position="199"/>
    </location>
    <ligand>
        <name>NAD(+)</name>
        <dbReference type="ChEBI" id="CHEBI:57540"/>
    </ligand>
</feature>
<dbReference type="SUPFAM" id="SSF111331">
    <property type="entry name" value="NAD kinase/diacylglycerol kinase-like"/>
    <property type="match status" value="1"/>
</dbReference>
<dbReference type="RefSeq" id="WP_006598524.1">
    <property type="nucleotide sequence ID" value="NZ_GL622359.1"/>
</dbReference>
<dbReference type="InterPro" id="IPR017437">
    <property type="entry name" value="ATP-NAD_kinase_PpnK-typ_C"/>
</dbReference>
<comment type="similarity">
    <text evidence="6">Belongs to the NAD kinase family.</text>
</comment>
<dbReference type="Pfam" id="PF01513">
    <property type="entry name" value="NAD_kinase"/>
    <property type="match status" value="1"/>
</dbReference>
<dbReference type="EMBL" id="AEQN01000016">
    <property type="protein sequence ID" value="EFV01707.1"/>
    <property type="molecule type" value="Genomic_DNA"/>
</dbReference>
<dbReference type="HAMAP" id="MF_00361">
    <property type="entry name" value="NAD_kinase"/>
    <property type="match status" value="1"/>
</dbReference>
<evidence type="ECO:0000256" key="4">
    <source>
        <dbReference type="ARBA" id="ARBA00023027"/>
    </source>
</evidence>
<proteinExistence type="inferred from homology"/>
<accession>E6MGG7</accession>
<dbReference type="AlphaFoldDB" id="E6MGG7"/>
<comment type="catalytic activity">
    <reaction evidence="5 6">
        <text>NAD(+) + ATP = ADP + NADP(+) + H(+)</text>
        <dbReference type="Rhea" id="RHEA:18629"/>
        <dbReference type="ChEBI" id="CHEBI:15378"/>
        <dbReference type="ChEBI" id="CHEBI:30616"/>
        <dbReference type="ChEBI" id="CHEBI:57540"/>
        <dbReference type="ChEBI" id="CHEBI:58349"/>
        <dbReference type="ChEBI" id="CHEBI:456216"/>
        <dbReference type="EC" id="2.7.1.23"/>
    </reaction>
</comment>
<evidence type="ECO:0000256" key="1">
    <source>
        <dbReference type="ARBA" id="ARBA00022679"/>
    </source>
</evidence>
<evidence type="ECO:0000313" key="8">
    <source>
        <dbReference type="Proteomes" id="UP000004754"/>
    </source>
</evidence>
<feature type="binding site" evidence="6">
    <location>
        <begin position="154"/>
        <end position="155"/>
    </location>
    <ligand>
        <name>NAD(+)</name>
        <dbReference type="ChEBI" id="CHEBI:57540"/>
    </ligand>
</feature>
<keyword evidence="6" id="KW-0963">Cytoplasm</keyword>
<dbReference type="GO" id="GO:0006741">
    <property type="term" value="P:NADP+ biosynthetic process"/>
    <property type="evidence" value="ECO:0007669"/>
    <property type="project" value="UniProtKB-UniRule"/>
</dbReference>
<dbReference type="Pfam" id="PF20143">
    <property type="entry name" value="NAD_kinase_C"/>
    <property type="match status" value="1"/>
</dbReference>
<keyword evidence="6" id="KW-0547">Nucleotide-binding</keyword>
<sequence length="294" mass="32039">MRHKSVPDVKIEEIGIYINFDKQTSVAMARRCVAYLGDRGVKTVMLQRQLTELGELAGVAGVPKDTFFSRPDCIVTLGGDGTLLGVARQVGAYETPICGINLGKLGFLTEGDAESCEAILARLCEGDYQLDQRMLLESQVTREDGTVEKQSALNDVVIKAAGIRMIDLTVAVDGELVDTFYADGLIVATPTGSTAYSLSAGGPVADPRANIMLINPICPHRLHDRAYVLPGRAVVDIRFSGRNHGIDVCADGQVSLSINRRGRVRITRAPYKTNLILFGNMSFFKQLRRKLTDH</sequence>
<evidence type="ECO:0000313" key="7">
    <source>
        <dbReference type="EMBL" id="EFV01707.1"/>
    </source>
</evidence>
<evidence type="ECO:0000256" key="2">
    <source>
        <dbReference type="ARBA" id="ARBA00022777"/>
    </source>
</evidence>
<dbReference type="STRING" id="887929.HMP0721_1100"/>